<comment type="similarity">
    <text evidence="1 5">Belongs to the bacterial ribosomal protein bL33 family.</text>
</comment>
<dbReference type="InterPro" id="IPR001705">
    <property type="entry name" value="Ribosomal_bL33"/>
</dbReference>
<dbReference type="GO" id="GO:1990904">
    <property type="term" value="C:ribonucleoprotein complex"/>
    <property type="evidence" value="ECO:0007669"/>
    <property type="project" value="UniProtKB-KW"/>
</dbReference>
<gene>
    <name evidence="5 6" type="primary">rpmG</name>
    <name evidence="6" type="ORF">HF295_05355</name>
</gene>
<evidence type="ECO:0000256" key="4">
    <source>
        <dbReference type="ARBA" id="ARBA00035176"/>
    </source>
</evidence>
<dbReference type="GO" id="GO:0003735">
    <property type="term" value="F:structural constituent of ribosome"/>
    <property type="evidence" value="ECO:0007669"/>
    <property type="project" value="InterPro"/>
</dbReference>
<dbReference type="GO" id="GO:0006412">
    <property type="term" value="P:translation"/>
    <property type="evidence" value="ECO:0007669"/>
    <property type="project" value="UniProtKB-UniRule"/>
</dbReference>
<keyword evidence="3 5" id="KW-0687">Ribonucleoprotein</keyword>
<proteinExistence type="inferred from homology"/>
<protein>
    <recommendedName>
        <fullName evidence="4 5">Large ribosomal subunit protein bL33</fullName>
    </recommendedName>
</protein>
<evidence type="ECO:0000313" key="7">
    <source>
        <dbReference type="Proteomes" id="UP000512167"/>
    </source>
</evidence>
<reference evidence="6 7" key="1">
    <citation type="submission" date="2020-04" db="EMBL/GenBank/DDBJ databases">
        <authorList>
            <person name="Zheng R.K."/>
            <person name="Sun C.M."/>
        </authorList>
    </citation>
    <scope>NUCLEOTIDE SEQUENCE [LARGE SCALE GENOMIC DNA]</scope>
    <source>
        <strain evidence="7">zrk29</strain>
    </source>
</reference>
<organism evidence="6 7">
    <name type="scientific">Hujiaoplasma nucleasis</name>
    <dbReference type="NCBI Taxonomy" id="2725268"/>
    <lineage>
        <taxon>Bacteria</taxon>
        <taxon>Bacillati</taxon>
        <taxon>Mycoplasmatota</taxon>
        <taxon>Mollicutes</taxon>
        <taxon>Candidatus Izemoplasmatales</taxon>
        <taxon>Hujiaoplasmataceae</taxon>
        <taxon>Hujiaoplasma</taxon>
    </lineage>
</organism>
<evidence type="ECO:0000256" key="2">
    <source>
        <dbReference type="ARBA" id="ARBA00022980"/>
    </source>
</evidence>
<evidence type="ECO:0000256" key="5">
    <source>
        <dbReference type="HAMAP-Rule" id="MF_00294"/>
    </source>
</evidence>
<evidence type="ECO:0000256" key="1">
    <source>
        <dbReference type="ARBA" id="ARBA00007596"/>
    </source>
</evidence>
<dbReference type="NCBIfam" id="NF001764">
    <property type="entry name" value="PRK00504.1"/>
    <property type="match status" value="1"/>
</dbReference>
<dbReference type="AlphaFoldDB" id="A0A7L6N5P1"/>
<dbReference type="HAMAP" id="MF_00294">
    <property type="entry name" value="Ribosomal_bL33"/>
    <property type="match status" value="1"/>
</dbReference>
<dbReference type="InterPro" id="IPR038584">
    <property type="entry name" value="Ribosomal_bL33_sf"/>
</dbReference>
<dbReference type="Gene3D" id="2.20.28.120">
    <property type="entry name" value="Ribosomal protein L33"/>
    <property type="match status" value="1"/>
</dbReference>
<dbReference type="Pfam" id="PF00471">
    <property type="entry name" value="Ribosomal_L33"/>
    <property type="match status" value="1"/>
</dbReference>
<dbReference type="GO" id="GO:0005840">
    <property type="term" value="C:ribosome"/>
    <property type="evidence" value="ECO:0007669"/>
    <property type="project" value="UniProtKB-KW"/>
</dbReference>
<dbReference type="Proteomes" id="UP000512167">
    <property type="component" value="Chromosome"/>
</dbReference>
<accession>A0A7L6N5P1</accession>
<evidence type="ECO:0000313" key="6">
    <source>
        <dbReference type="EMBL" id="QLY40315.1"/>
    </source>
</evidence>
<keyword evidence="7" id="KW-1185">Reference proteome</keyword>
<evidence type="ECO:0000256" key="3">
    <source>
        <dbReference type="ARBA" id="ARBA00023274"/>
    </source>
</evidence>
<keyword evidence="2 5" id="KW-0689">Ribosomal protein</keyword>
<dbReference type="NCBIfam" id="TIGR01023">
    <property type="entry name" value="rpmG_bact"/>
    <property type="match status" value="1"/>
</dbReference>
<sequence>MKNKAVLICEECLSRNYEVKKSTGPTRFQVKKYCKKCQKHTLHKEGK</sequence>
<dbReference type="EMBL" id="CP051151">
    <property type="protein sequence ID" value="QLY40315.1"/>
    <property type="molecule type" value="Genomic_DNA"/>
</dbReference>
<dbReference type="InterPro" id="IPR018264">
    <property type="entry name" value="Ribosomal_bL33_CS"/>
</dbReference>
<dbReference type="InterPro" id="IPR011332">
    <property type="entry name" value="Ribosomal_zn-bd"/>
</dbReference>
<dbReference type="RefSeq" id="WP_312031142.1">
    <property type="nucleotide sequence ID" value="NZ_CP051151.1"/>
</dbReference>
<dbReference type="GO" id="GO:0005737">
    <property type="term" value="C:cytoplasm"/>
    <property type="evidence" value="ECO:0007669"/>
    <property type="project" value="UniProtKB-ARBA"/>
</dbReference>
<name>A0A7L6N5P1_9MOLU</name>
<dbReference type="SUPFAM" id="SSF57829">
    <property type="entry name" value="Zn-binding ribosomal proteins"/>
    <property type="match status" value="1"/>
</dbReference>
<dbReference type="PROSITE" id="PS00582">
    <property type="entry name" value="RIBOSOMAL_L33"/>
    <property type="match status" value="1"/>
</dbReference>
<dbReference type="KEGG" id="tbk:HF295_05355"/>